<gene>
    <name evidence="13" type="ORF">BCR44DRAFT_105630</name>
    <name evidence="14" type="ORF">BCR44DRAFT_106793</name>
</gene>
<comment type="caution">
    <text evidence="14">The sequence shown here is derived from an EMBL/GenBank/DDBJ whole genome shotgun (WGS) entry which is preliminary data.</text>
</comment>
<feature type="non-terminal residue" evidence="14">
    <location>
        <position position="52"/>
    </location>
</feature>
<dbReference type="STRING" id="765915.A0A1Y2HER3"/>
<evidence type="ECO:0000256" key="7">
    <source>
        <dbReference type="ARBA" id="ARBA00023015"/>
    </source>
</evidence>
<dbReference type="FunFam" id="3.30.160.60:FF:000185">
    <property type="entry name" value="zinc finger protein 319"/>
    <property type="match status" value="1"/>
</dbReference>
<keyword evidence="10" id="KW-0539">Nucleus</keyword>
<dbReference type="Gene3D" id="3.30.160.60">
    <property type="entry name" value="Classic Zinc Finger"/>
    <property type="match status" value="2"/>
</dbReference>
<dbReference type="GO" id="GO:0031519">
    <property type="term" value="C:PcG protein complex"/>
    <property type="evidence" value="ECO:0007669"/>
    <property type="project" value="TreeGrafter"/>
</dbReference>
<keyword evidence="3" id="KW-0479">Metal-binding</keyword>
<keyword evidence="6" id="KW-0862">Zinc</keyword>
<evidence type="ECO:0000256" key="11">
    <source>
        <dbReference type="PROSITE-ProRule" id="PRU00042"/>
    </source>
</evidence>
<dbReference type="SUPFAM" id="SSF57667">
    <property type="entry name" value="beta-beta-alpha zinc fingers"/>
    <property type="match status" value="1"/>
</dbReference>
<evidence type="ECO:0000313" key="15">
    <source>
        <dbReference type="Proteomes" id="UP000193411"/>
    </source>
</evidence>
<dbReference type="AlphaFoldDB" id="A0A1Y2HER3"/>
<keyword evidence="15" id="KW-1185">Reference proteome</keyword>
<dbReference type="OrthoDB" id="6365676at2759"/>
<dbReference type="PANTHER" id="PTHR14003:SF19">
    <property type="entry name" value="YY2 TRANSCRIPTION FACTOR"/>
    <property type="match status" value="1"/>
</dbReference>
<organism evidence="14 15">
    <name type="scientific">Catenaria anguillulae PL171</name>
    <dbReference type="NCBI Taxonomy" id="765915"/>
    <lineage>
        <taxon>Eukaryota</taxon>
        <taxon>Fungi</taxon>
        <taxon>Fungi incertae sedis</taxon>
        <taxon>Blastocladiomycota</taxon>
        <taxon>Blastocladiomycetes</taxon>
        <taxon>Blastocladiales</taxon>
        <taxon>Catenariaceae</taxon>
        <taxon>Catenaria</taxon>
    </lineage>
</organism>
<dbReference type="SMART" id="SM00355">
    <property type="entry name" value="ZnF_C2H2"/>
    <property type="match status" value="2"/>
</dbReference>
<proteinExistence type="inferred from homology"/>
<evidence type="ECO:0000256" key="5">
    <source>
        <dbReference type="ARBA" id="ARBA00022771"/>
    </source>
</evidence>
<keyword evidence="5 11" id="KW-0863">Zinc-finger</keyword>
<dbReference type="EMBL" id="MCFL01000039">
    <property type="protein sequence ID" value="ORZ33021.1"/>
    <property type="molecule type" value="Genomic_DNA"/>
</dbReference>
<evidence type="ECO:0000256" key="1">
    <source>
        <dbReference type="ARBA" id="ARBA00004123"/>
    </source>
</evidence>
<dbReference type="FunFam" id="3.30.160.60:FF:000072">
    <property type="entry name" value="zinc finger protein 143 isoform X1"/>
    <property type="match status" value="1"/>
</dbReference>
<dbReference type="PROSITE" id="PS00028">
    <property type="entry name" value="ZINC_FINGER_C2H2_1"/>
    <property type="match status" value="1"/>
</dbReference>
<evidence type="ECO:0000313" key="13">
    <source>
        <dbReference type="EMBL" id="ORZ33021.1"/>
    </source>
</evidence>
<feature type="domain" description="C2H2-type" evidence="12">
    <location>
        <begin position="1"/>
        <end position="25"/>
    </location>
</feature>
<keyword evidence="8" id="KW-0238">DNA-binding</keyword>
<accession>A0A1Y2HER3</accession>
<comment type="subcellular location">
    <subcellularLocation>
        <location evidence="1">Nucleus</location>
    </subcellularLocation>
</comment>
<keyword evidence="9" id="KW-0804">Transcription</keyword>
<evidence type="ECO:0000256" key="10">
    <source>
        <dbReference type="ARBA" id="ARBA00023242"/>
    </source>
</evidence>
<protein>
    <recommendedName>
        <fullName evidence="12">C2H2-type domain-containing protein</fullName>
    </recommendedName>
</protein>
<name>A0A1Y2HER3_9FUNG</name>
<evidence type="ECO:0000313" key="14">
    <source>
        <dbReference type="EMBL" id="ORZ33035.1"/>
    </source>
</evidence>
<feature type="non-terminal residue" evidence="14">
    <location>
        <position position="1"/>
    </location>
</feature>
<sequence>PECNEAFKRGEHLKRHMRIHSGERPFLCPEPLCGKRFSRTDNLAQHIKIHEK</sequence>
<keyword evidence="7" id="KW-0805">Transcription regulation</keyword>
<evidence type="ECO:0000256" key="8">
    <source>
        <dbReference type="ARBA" id="ARBA00023125"/>
    </source>
</evidence>
<evidence type="ECO:0000256" key="9">
    <source>
        <dbReference type="ARBA" id="ARBA00023163"/>
    </source>
</evidence>
<dbReference type="Proteomes" id="UP000193411">
    <property type="component" value="Unassembled WGS sequence"/>
</dbReference>
<dbReference type="PROSITE" id="PS50157">
    <property type="entry name" value="ZINC_FINGER_C2H2_2"/>
    <property type="match status" value="2"/>
</dbReference>
<evidence type="ECO:0000256" key="2">
    <source>
        <dbReference type="ARBA" id="ARBA00006991"/>
    </source>
</evidence>
<evidence type="ECO:0000259" key="12">
    <source>
        <dbReference type="PROSITE" id="PS50157"/>
    </source>
</evidence>
<reference evidence="14 15" key="1">
    <citation type="submission" date="2016-07" db="EMBL/GenBank/DDBJ databases">
        <title>Pervasive Adenine N6-methylation of Active Genes in Fungi.</title>
        <authorList>
            <consortium name="DOE Joint Genome Institute"/>
            <person name="Mondo S.J."/>
            <person name="Dannebaum R.O."/>
            <person name="Kuo R.C."/>
            <person name="Labutti K."/>
            <person name="Haridas S."/>
            <person name="Kuo A."/>
            <person name="Salamov A."/>
            <person name="Ahrendt S.R."/>
            <person name="Lipzen A."/>
            <person name="Sullivan W."/>
            <person name="Andreopoulos W.B."/>
            <person name="Clum A."/>
            <person name="Lindquist E."/>
            <person name="Daum C."/>
            <person name="Ramamoorthy G.K."/>
            <person name="Gryganskyi A."/>
            <person name="Culley D."/>
            <person name="Magnuson J.K."/>
            <person name="James T.Y."/>
            <person name="O'Malley M.A."/>
            <person name="Stajich J.E."/>
            <person name="Spatafora J.W."/>
            <person name="Visel A."/>
            <person name="Grigoriev I.V."/>
        </authorList>
    </citation>
    <scope>NUCLEOTIDE SEQUENCE [LARGE SCALE GENOMIC DNA]</scope>
    <source>
        <strain evidence="14 15">PL171</strain>
    </source>
</reference>
<dbReference type="Pfam" id="PF00096">
    <property type="entry name" value="zf-C2H2"/>
    <property type="match status" value="2"/>
</dbReference>
<dbReference type="GO" id="GO:0005667">
    <property type="term" value="C:transcription regulator complex"/>
    <property type="evidence" value="ECO:0007669"/>
    <property type="project" value="TreeGrafter"/>
</dbReference>
<dbReference type="GO" id="GO:0008270">
    <property type="term" value="F:zinc ion binding"/>
    <property type="evidence" value="ECO:0007669"/>
    <property type="project" value="UniProtKB-KW"/>
</dbReference>
<evidence type="ECO:0000256" key="4">
    <source>
        <dbReference type="ARBA" id="ARBA00022737"/>
    </source>
</evidence>
<feature type="domain" description="C2H2-type" evidence="12">
    <location>
        <begin position="26"/>
        <end position="52"/>
    </location>
</feature>
<keyword evidence="4" id="KW-0677">Repeat</keyword>
<dbReference type="GO" id="GO:0000978">
    <property type="term" value="F:RNA polymerase II cis-regulatory region sequence-specific DNA binding"/>
    <property type="evidence" value="ECO:0007669"/>
    <property type="project" value="TreeGrafter"/>
</dbReference>
<evidence type="ECO:0000256" key="6">
    <source>
        <dbReference type="ARBA" id="ARBA00022833"/>
    </source>
</evidence>
<dbReference type="InterPro" id="IPR013087">
    <property type="entry name" value="Znf_C2H2_type"/>
</dbReference>
<dbReference type="GO" id="GO:0000785">
    <property type="term" value="C:chromatin"/>
    <property type="evidence" value="ECO:0007669"/>
    <property type="project" value="TreeGrafter"/>
</dbReference>
<evidence type="ECO:0000256" key="3">
    <source>
        <dbReference type="ARBA" id="ARBA00022723"/>
    </source>
</evidence>
<dbReference type="InterPro" id="IPR036236">
    <property type="entry name" value="Znf_C2H2_sf"/>
</dbReference>
<comment type="similarity">
    <text evidence="2">Belongs to the krueppel C2H2-type zinc-finger protein family.</text>
</comment>
<dbReference type="PANTHER" id="PTHR14003">
    <property type="entry name" value="TRANSCRIPTIONAL REPRESSOR PROTEIN YY"/>
    <property type="match status" value="1"/>
</dbReference>
<dbReference type="GO" id="GO:0000981">
    <property type="term" value="F:DNA-binding transcription factor activity, RNA polymerase II-specific"/>
    <property type="evidence" value="ECO:0007669"/>
    <property type="project" value="UniProtKB-ARBA"/>
</dbReference>
<dbReference type="EMBL" id="MCFL01000039">
    <property type="protein sequence ID" value="ORZ33035.1"/>
    <property type="molecule type" value="Genomic_DNA"/>
</dbReference>